<feature type="transmembrane region" description="Helical" evidence="13">
    <location>
        <begin position="258"/>
        <end position="278"/>
    </location>
</feature>
<dbReference type="VEuPathDB" id="FungiDB:ASPNIDRAFT2_1203545"/>
<comment type="similarity">
    <text evidence="2">Belongs to the cytochrome P450 family.</text>
</comment>
<evidence type="ECO:0000256" key="1">
    <source>
        <dbReference type="ARBA" id="ARBA00001971"/>
    </source>
</evidence>
<feature type="region of interest" description="Disordered" evidence="12">
    <location>
        <begin position="412"/>
        <end position="445"/>
    </location>
</feature>
<keyword evidence="13" id="KW-0472">Membrane</keyword>
<dbReference type="VEuPathDB" id="FungiDB:An13g01370"/>
<dbReference type="VEuPathDB" id="FungiDB:ASPNIDRAFT2_1175454"/>
<keyword evidence="13" id="KW-0812">Transmembrane</keyword>
<dbReference type="FunFam" id="1.10.630.10:FF:000093">
    <property type="entry name" value="Cytochrome P450 monooxygenase"/>
    <property type="match status" value="1"/>
</dbReference>
<dbReference type="VEuPathDB" id="FungiDB:M747DRAFT_312374"/>
<keyword evidence="3 11" id="KW-0349">Heme</keyword>
<dbReference type="InterPro" id="IPR017972">
    <property type="entry name" value="Cyt_P450_CS"/>
</dbReference>
<evidence type="ECO:0000256" key="2">
    <source>
        <dbReference type="ARBA" id="ARBA00010617"/>
    </source>
</evidence>
<dbReference type="CDD" id="cd11059">
    <property type="entry name" value="CYP_fungal"/>
    <property type="match status" value="1"/>
</dbReference>
<keyword evidence="6 11" id="KW-0408">Iron</keyword>
<proteinExistence type="inferred from homology"/>
<feature type="transmembrane region" description="Helical" evidence="13">
    <location>
        <begin position="163"/>
        <end position="185"/>
    </location>
</feature>
<feature type="transmembrane region" description="Helical" evidence="13">
    <location>
        <begin position="213"/>
        <end position="232"/>
    </location>
</feature>
<dbReference type="InterPro" id="IPR036396">
    <property type="entry name" value="Cyt_P450_sf"/>
</dbReference>
<dbReference type="InterPro" id="IPR002401">
    <property type="entry name" value="Cyt_P450_E_grp-I"/>
</dbReference>
<dbReference type="PANTHER" id="PTHR24305:SF96">
    <property type="entry name" value="CYTOCHROME P450 MONOOXYGENASE STCB-RELATED"/>
    <property type="match status" value="1"/>
</dbReference>
<feature type="binding site" description="axial binding residue" evidence="11">
    <location>
        <position position="844"/>
    </location>
    <ligand>
        <name>heme</name>
        <dbReference type="ChEBI" id="CHEBI:30413"/>
    </ligand>
    <ligandPart>
        <name>Fe</name>
        <dbReference type="ChEBI" id="CHEBI:18248"/>
    </ligandPart>
</feature>
<feature type="transmembrane region" description="Helical" evidence="13">
    <location>
        <begin position="138"/>
        <end position="156"/>
    </location>
</feature>
<feature type="region of interest" description="Disordered" evidence="12">
    <location>
        <begin position="1031"/>
        <end position="1054"/>
    </location>
</feature>
<evidence type="ECO:0000256" key="12">
    <source>
        <dbReference type="SAM" id="MobiDB-lite"/>
    </source>
</evidence>
<evidence type="ECO:0000256" key="11">
    <source>
        <dbReference type="PIRSR" id="PIRSR602401-1"/>
    </source>
</evidence>
<dbReference type="EMBL" id="BCMY01000023">
    <property type="protein sequence ID" value="GAQ46872.1"/>
    <property type="molecule type" value="Genomic_DNA"/>
</dbReference>
<dbReference type="GO" id="GO:0020037">
    <property type="term" value="F:heme binding"/>
    <property type="evidence" value="ECO:0007669"/>
    <property type="project" value="InterPro"/>
</dbReference>
<dbReference type="VEuPathDB" id="FungiDB:ATCC64974_3190"/>
<evidence type="ECO:0000256" key="13">
    <source>
        <dbReference type="SAM" id="Phobius"/>
    </source>
</evidence>
<comment type="cofactor">
    <cofactor evidence="1 11">
        <name>heme</name>
        <dbReference type="ChEBI" id="CHEBI:30413"/>
    </cofactor>
</comment>
<dbReference type="InterPro" id="IPR001128">
    <property type="entry name" value="Cyt_P450"/>
</dbReference>
<comment type="caution">
    <text evidence="16">The sequence shown here is derived from an EMBL/GenBank/DDBJ whole genome shotgun (WGS) entry which is preliminary data.</text>
</comment>
<dbReference type="VEuPathDB" id="FungiDB:An02g13270"/>
<dbReference type="InterPro" id="IPR050121">
    <property type="entry name" value="Cytochrome_P450_monoxygenase"/>
</dbReference>
<dbReference type="PaxDb" id="5061-CADANGAP00010459"/>
<feature type="transmembrane region" description="Helical" evidence="13">
    <location>
        <begin position="90"/>
        <end position="113"/>
    </location>
</feature>
<feature type="domain" description="G protein-coupled receptor GPR1/2/3 C-terminal" evidence="15">
    <location>
        <begin position="251"/>
        <end position="319"/>
    </location>
</feature>
<dbReference type="GO" id="GO:0004497">
    <property type="term" value="F:monooxygenase activity"/>
    <property type="evidence" value="ECO:0007669"/>
    <property type="project" value="UniProtKB-KW"/>
</dbReference>
<dbReference type="VEuPathDB" id="FungiDB:M747DRAFT_275757"/>
<dbReference type="PRINTS" id="PR00463">
    <property type="entry name" value="EP450I"/>
</dbReference>
<dbReference type="GO" id="GO:0006351">
    <property type="term" value="P:DNA-templated transcription"/>
    <property type="evidence" value="ECO:0007669"/>
    <property type="project" value="InterPro"/>
</dbReference>
<dbReference type="OrthoDB" id="10250282at2759"/>
<evidence type="ECO:0000256" key="9">
    <source>
        <dbReference type="ARBA" id="ARBA00023163"/>
    </source>
</evidence>
<sequence length="1611" mass="179297">MSLVHVLSALGAFDEGGRDLFRRTIYGPGGVTLDIDPLPSTQRKGLIAVSVMAVLSFIATLALICFISYRLIFWRGSYARYIGYNQYVILIYNLVLADLQQALAFLICIKWIAEDKISADSAGCFLQGFWLQVGDPGSGLFVMAIAFHTFLLVALGRKMSHRVFVSFVIGVWIFVAVLVIIPLAAHGRYVFIPSGAWCWISEDYESIRLWTHYIWIFLAEFGTVCLYAVMWFQLRIRIKQSAILGSSHIESLKRLRRVIGYMVIYPIAYIVLSLPLAAGRMATAQGNSPSVAYFCVAGALITSSGLVDALLYTLTRRNLILESEPSHDRSYNRFASSKGRKTTENHLTTITADPKMNRTDISALRKGIHHEDDDLEQTVRDGSTDNIVQTAGVELTPMGKVYQHTTIEITSEPAFDNGVEESSDRSSKDSDRHHGRINDSSPLRHIPGPLYTRVTRLPLKLSIVTGKRIYFIHDLHQKYGPVVRIAPDEVSISSQPEFKEIHRVGSAFLKTPWYQKFSWDRNPGVFTMRDPKEHAARRKLFARAFSKSELRQTWEPVVREKVQLAVSRIRCELLRDGTSDVLKWWTFLATDVSGHLMFGESFEMLQYGKKNKYINILESTMMGSGINVELPLVALIGRYVPLASFQEMFRPSDYLTEYGRRAVSNSRANSNSTRNIFTGIVNESEKTSSTLSEEDVVIEAGNLIVAGSDTTAVTLTYLVWAVLSQPKLQHDLEEEVSALDPNYNEAALEELPLLNAVITETLRLYGAAPGSLPRGVPNGGATFCGYQIPQGTTVSTQSYTMHRDEGLYPDPETFDVSRWLGGDGHGSDAARQGLSPFGYGTRICLGVHLAWMELRLAATEFFRECRGLHEVSLAWNNGLQAARLAAASACVGKDKVVYYRDDDDRVREDVTTKPAEAGRRRRLERDLMETSTQSGHNAGTLGATAHPPPLSNDWTDRSGSGIIRGGAAVVRTENLTDLCFDSRGGRFRFYGSGLKRCFGPFVRNPSSIYIFRAKTTASTPVTPGPRILDAKAMSDPHSAQDGPSTKGSPSAGTASILDGNEWMQKLAKLCGPSATLRNVGTPMAEIESMFDSVFPRNPVETIRDLQSAQSVNTVQLYGSNEDILDAYYIFIHPYYPILPPPDRLPVTHNPVRVDHPDEFKPASPLALAISAMVALVPHKDVKYPARPEYVTIRREVSLRFAEAAYAVIARDYQPLRAPGGFEGSLRDSIGRPPFHPKLPVCLEGVIALSILCFYEYGQQGNLDNTARLANEALEMAFMLGLHESLEENEYALARRRSWWFVYMAASHMATVTGMPASFDVYDPSFVTPYPKDWRLRVEAQQALYEAGIFAVELDEAIRRREDVSWIQKRMSELDTQITSLLFECRDKLSASQGPQPNCVESVAASALRSYAEIKLHSARIKLHRYCAFQDVPMFSEQPGLHPVSCANESINGGRASSDTTLLQRPASMQQFGIQFPFSSHTSSVICVHAAINVVTLMDSLPFPNPTNDDSPTNLPYIFQNYEVPRAMPTLISCAMQAGYTMLTLSCKTRPFVTKVPDSNVGDFPLAGLRNELEQSLRVVAKFLANHAIAFEAIQGMRDEMVEAIEREFSKP</sequence>
<dbReference type="VEuPathDB" id="FungiDB:ATCC64974_24660"/>
<evidence type="ECO:0000256" key="8">
    <source>
        <dbReference type="ARBA" id="ARBA00023033"/>
    </source>
</evidence>
<dbReference type="SUPFAM" id="SSF81321">
    <property type="entry name" value="Family A G protein-coupled receptor-like"/>
    <property type="match status" value="1"/>
</dbReference>
<feature type="region of interest" description="Disordered" evidence="12">
    <location>
        <begin position="909"/>
        <end position="952"/>
    </location>
</feature>
<evidence type="ECO:0000259" key="15">
    <source>
        <dbReference type="Pfam" id="PF11970"/>
    </source>
</evidence>
<evidence type="ECO:0000313" key="17">
    <source>
        <dbReference type="Proteomes" id="UP000068243"/>
    </source>
</evidence>
<dbReference type="PANTHER" id="PTHR24305">
    <property type="entry name" value="CYTOCHROME P450"/>
    <property type="match status" value="1"/>
</dbReference>
<evidence type="ECO:0000256" key="10">
    <source>
        <dbReference type="ARBA" id="ARBA00023242"/>
    </source>
</evidence>
<dbReference type="VEuPathDB" id="FungiDB:ASPNIDRAFT2_1156256"/>
<evidence type="ECO:0000256" key="7">
    <source>
        <dbReference type="ARBA" id="ARBA00023015"/>
    </source>
</evidence>
<dbReference type="Pfam" id="PF00067">
    <property type="entry name" value="p450"/>
    <property type="match status" value="1"/>
</dbReference>
<dbReference type="Pfam" id="PF04082">
    <property type="entry name" value="Fungal_trans"/>
    <property type="match status" value="1"/>
</dbReference>
<dbReference type="VEuPathDB" id="FungiDB:ATCC64974_24680"/>
<evidence type="ECO:0000256" key="4">
    <source>
        <dbReference type="ARBA" id="ARBA00022723"/>
    </source>
</evidence>
<reference evidence="17" key="1">
    <citation type="journal article" date="2016" name="Genome Announc.">
        <title>Draft genome sequence of Aspergillus niger strain An76.</title>
        <authorList>
            <person name="Gong W."/>
            <person name="Cheng Z."/>
            <person name="Zhang H."/>
            <person name="Liu L."/>
            <person name="Gao P."/>
            <person name="Wang L."/>
        </authorList>
    </citation>
    <scope>NUCLEOTIDE SEQUENCE [LARGE SCALE GENOMIC DNA]</scope>
    <source>
        <strain evidence="17">An76</strain>
    </source>
</reference>
<protein>
    <submittedName>
        <fullName evidence="16">C6 finger domain protein</fullName>
    </submittedName>
</protein>
<dbReference type="GO" id="GO:0003677">
    <property type="term" value="F:DNA binding"/>
    <property type="evidence" value="ECO:0007669"/>
    <property type="project" value="InterPro"/>
</dbReference>
<keyword evidence="10" id="KW-0539">Nucleus</keyword>
<feature type="transmembrane region" description="Helical" evidence="13">
    <location>
        <begin position="46"/>
        <end position="69"/>
    </location>
</feature>
<keyword evidence="8" id="KW-0503">Monooxygenase</keyword>
<dbReference type="CDD" id="cd12148">
    <property type="entry name" value="fungal_TF_MHR"/>
    <property type="match status" value="1"/>
</dbReference>
<dbReference type="Gene3D" id="1.10.630.10">
    <property type="entry name" value="Cytochrome P450"/>
    <property type="match status" value="1"/>
</dbReference>
<dbReference type="VEuPathDB" id="FungiDB:M747DRAFT_320918"/>
<evidence type="ECO:0000256" key="6">
    <source>
        <dbReference type="ARBA" id="ARBA00023004"/>
    </source>
</evidence>
<accession>A0A100IT69</accession>
<dbReference type="PRINTS" id="PR00385">
    <property type="entry name" value="P450"/>
</dbReference>
<dbReference type="GO" id="GO:0005506">
    <property type="term" value="F:iron ion binding"/>
    <property type="evidence" value="ECO:0007669"/>
    <property type="project" value="InterPro"/>
</dbReference>
<dbReference type="GO" id="GO:0008270">
    <property type="term" value="F:zinc ion binding"/>
    <property type="evidence" value="ECO:0007669"/>
    <property type="project" value="InterPro"/>
</dbReference>
<gene>
    <name evidence="16" type="ORF">ABL_09533</name>
</gene>
<evidence type="ECO:0000313" key="16">
    <source>
        <dbReference type="EMBL" id="GAQ46872.1"/>
    </source>
</evidence>
<evidence type="ECO:0000259" key="14">
    <source>
        <dbReference type="Pfam" id="PF04082"/>
    </source>
</evidence>
<dbReference type="PROSITE" id="PS00086">
    <property type="entry name" value="CYTOCHROME_P450"/>
    <property type="match status" value="1"/>
</dbReference>
<evidence type="ECO:0000256" key="5">
    <source>
        <dbReference type="ARBA" id="ARBA00023002"/>
    </source>
</evidence>
<organism evidence="16 17">
    <name type="scientific">Aspergillus niger</name>
    <dbReference type="NCBI Taxonomy" id="5061"/>
    <lineage>
        <taxon>Eukaryota</taxon>
        <taxon>Fungi</taxon>
        <taxon>Dikarya</taxon>
        <taxon>Ascomycota</taxon>
        <taxon>Pezizomycotina</taxon>
        <taxon>Eurotiomycetes</taxon>
        <taxon>Eurotiomycetidae</taxon>
        <taxon>Eurotiales</taxon>
        <taxon>Aspergillaceae</taxon>
        <taxon>Aspergillus</taxon>
        <taxon>Aspergillus subgen. Circumdati</taxon>
    </lineage>
</organism>
<keyword evidence="4 11" id="KW-0479">Metal-binding</keyword>
<keyword evidence="5" id="KW-0560">Oxidoreductase</keyword>
<dbReference type="VEuPathDB" id="FungiDB:An13g01340"/>
<dbReference type="InterPro" id="IPR022596">
    <property type="entry name" value="GPR1/2/3_C"/>
</dbReference>
<dbReference type="Gene3D" id="1.20.1070.10">
    <property type="entry name" value="Rhodopsin 7-helix transmembrane proteins"/>
    <property type="match status" value="1"/>
</dbReference>
<dbReference type="SUPFAM" id="SSF48264">
    <property type="entry name" value="Cytochrome P450"/>
    <property type="match status" value="1"/>
</dbReference>
<keyword evidence="7" id="KW-0805">Transcription regulation</keyword>
<feature type="compositionally biased region" description="Polar residues" evidence="12">
    <location>
        <begin position="1041"/>
        <end position="1053"/>
    </location>
</feature>
<feature type="compositionally biased region" description="Basic and acidic residues" evidence="12">
    <location>
        <begin position="422"/>
        <end position="432"/>
    </location>
</feature>
<dbReference type="InterPro" id="IPR007219">
    <property type="entry name" value="XnlR_reg_dom"/>
</dbReference>
<feature type="domain" description="Xylanolytic transcriptional activator regulatory" evidence="14">
    <location>
        <begin position="1124"/>
        <end position="1321"/>
    </location>
</feature>
<dbReference type="GO" id="GO:0016705">
    <property type="term" value="F:oxidoreductase activity, acting on paired donors, with incorporation or reduction of molecular oxygen"/>
    <property type="evidence" value="ECO:0007669"/>
    <property type="project" value="InterPro"/>
</dbReference>
<name>A0A100IT69_ASPNG</name>
<keyword evidence="13" id="KW-1133">Transmembrane helix</keyword>
<dbReference type="Proteomes" id="UP000068243">
    <property type="component" value="Unassembled WGS sequence"/>
</dbReference>
<dbReference type="Pfam" id="PF11970">
    <property type="entry name" value="GPR_Gpa2_C"/>
    <property type="match status" value="1"/>
</dbReference>
<keyword evidence="9" id="KW-0804">Transcription</keyword>
<evidence type="ECO:0000256" key="3">
    <source>
        <dbReference type="ARBA" id="ARBA00022617"/>
    </source>
</evidence>